<name>A0A0N4V8C9_ENTVE</name>
<keyword evidence="5" id="KW-0560">Oxidoreductase</keyword>
<dbReference type="Pfam" id="PF13640">
    <property type="entry name" value="2OG-FeII_Oxy_3"/>
    <property type="match status" value="1"/>
</dbReference>
<sequence length="372" mass="43120">MGKHLTMLCSDPVKYPSITRYQAMALRVKEIADHVINKLKEYGWAVVDNFFGPDHCRQALGYYSLYFSLFASELKFCIFSRIFWFDVKDKRVANAVSLRLLVSAIDSVTYHFQDRIYPYNICSRARPMIAVFPGGGTHYVKHVDNPAKDGRCITSIYYCNENWDVEKDGGAFRLYPENSASPITITPKADRLLFFFSDRRNPHEVLPTFRKRFAMTIWYHDRDEKNAAMGNRRLLQLRRKHTGIGIAGENCASEETGLRKDSVEITEPPTKWKVLGFLSALWNGPRCYWLSSKLRLVSFTSIMRLFSYFIFVDCFRLKGKIFLLHLITLAVCHTLMGRFLHCELARSTVQICVVQRRLRIASQISCCALKRR</sequence>
<evidence type="ECO:0000313" key="10">
    <source>
        <dbReference type="EMBL" id="VDD91426.1"/>
    </source>
</evidence>
<dbReference type="Gene3D" id="2.60.120.620">
    <property type="entry name" value="q2cbj1_9rhob like domain"/>
    <property type="match status" value="1"/>
</dbReference>
<evidence type="ECO:0000256" key="3">
    <source>
        <dbReference type="ARBA" id="ARBA00022896"/>
    </source>
</evidence>
<dbReference type="EMBL" id="UXUI01008407">
    <property type="protein sequence ID" value="VDD91426.1"/>
    <property type="molecule type" value="Genomic_DNA"/>
</dbReference>
<keyword evidence="11" id="KW-1185">Reference proteome</keyword>
<evidence type="ECO:0000259" key="9">
    <source>
        <dbReference type="PROSITE" id="PS51471"/>
    </source>
</evidence>
<organism evidence="12">
    <name type="scientific">Enterobius vermicularis</name>
    <name type="common">Human pinworm</name>
    <dbReference type="NCBI Taxonomy" id="51028"/>
    <lineage>
        <taxon>Eukaryota</taxon>
        <taxon>Metazoa</taxon>
        <taxon>Ecdysozoa</taxon>
        <taxon>Nematoda</taxon>
        <taxon>Chromadorea</taxon>
        <taxon>Rhabditida</taxon>
        <taxon>Spirurina</taxon>
        <taxon>Oxyuridomorpha</taxon>
        <taxon>Oxyuroidea</taxon>
        <taxon>Oxyuridae</taxon>
        <taxon>Enterobius</taxon>
    </lineage>
</organism>
<dbReference type="InterPro" id="IPR006620">
    <property type="entry name" value="Pro_4_hyd_alph"/>
</dbReference>
<proteinExistence type="predicted"/>
<comment type="cofactor">
    <cofactor evidence="1">
        <name>L-ascorbate</name>
        <dbReference type="ChEBI" id="CHEBI:38290"/>
    </cofactor>
</comment>
<evidence type="ECO:0000313" key="12">
    <source>
        <dbReference type="WBParaSite" id="EVEC_0000660301-mRNA-1"/>
    </source>
</evidence>
<dbReference type="InterPro" id="IPR051559">
    <property type="entry name" value="HIF_prolyl_hydroxylases"/>
</dbReference>
<protein>
    <recommendedName>
        <fullName evidence="7">hypoxia-inducible factor-proline dioxygenase</fullName>
        <ecNumber evidence="7">1.14.11.29</ecNumber>
    </recommendedName>
</protein>
<dbReference type="EC" id="1.14.11.29" evidence="7"/>
<dbReference type="GO" id="GO:0160082">
    <property type="term" value="F:hypoxia-inducible factor-proline dioxygenase activity"/>
    <property type="evidence" value="ECO:0007669"/>
    <property type="project" value="UniProtKB-EC"/>
</dbReference>
<keyword evidence="2" id="KW-0479">Metal-binding</keyword>
<reference evidence="10 11" key="2">
    <citation type="submission" date="2018-10" db="EMBL/GenBank/DDBJ databases">
        <authorList>
            <consortium name="Pathogen Informatics"/>
        </authorList>
    </citation>
    <scope>NUCLEOTIDE SEQUENCE [LARGE SCALE GENOMIC DNA]</scope>
</reference>
<evidence type="ECO:0000256" key="2">
    <source>
        <dbReference type="ARBA" id="ARBA00022723"/>
    </source>
</evidence>
<evidence type="ECO:0000256" key="8">
    <source>
        <dbReference type="ARBA" id="ARBA00049134"/>
    </source>
</evidence>
<keyword evidence="6" id="KW-0408">Iron</keyword>
<dbReference type="PANTHER" id="PTHR12907">
    <property type="entry name" value="EGL NINE HOMOLOG-RELATED"/>
    <property type="match status" value="1"/>
</dbReference>
<dbReference type="GO" id="GO:0008198">
    <property type="term" value="F:ferrous iron binding"/>
    <property type="evidence" value="ECO:0007669"/>
    <property type="project" value="TreeGrafter"/>
</dbReference>
<evidence type="ECO:0000256" key="1">
    <source>
        <dbReference type="ARBA" id="ARBA00001961"/>
    </source>
</evidence>
<dbReference type="InterPro" id="IPR044862">
    <property type="entry name" value="Pro_4_hyd_alph_FE2OG_OXY"/>
</dbReference>
<dbReference type="GO" id="GO:0071456">
    <property type="term" value="P:cellular response to hypoxia"/>
    <property type="evidence" value="ECO:0007669"/>
    <property type="project" value="TreeGrafter"/>
</dbReference>
<gene>
    <name evidence="10" type="ORF">EVEC_LOCUS6177</name>
</gene>
<dbReference type="SMART" id="SM00702">
    <property type="entry name" value="P4Hc"/>
    <property type="match status" value="1"/>
</dbReference>
<keyword evidence="4" id="KW-0223">Dioxygenase</keyword>
<evidence type="ECO:0000313" key="11">
    <source>
        <dbReference type="Proteomes" id="UP000274131"/>
    </source>
</evidence>
<dbReference type="PANTHER" id="PTHR12907:SF26">
    <property type="entry name" value="HIF PROLYL HYDROXYLASE, ISOFORM C"/>
    <property type="match status" value="1"/>
</dbReference>
<accession>A0A0N4V8C9</accession>
<reference evidence="12" key="1">
    <citation type="submission" date="2017-02" db="UniProtKB">
        <authorList>
            <consortium name="WormBaseParasite"/>
        </authorList>
    </citation>
    <scope>IDENTIFICATION</scope>
</reference>
<dbReference type="STRING" id="51028.A0A0N4V8C9"/>
<dbReference type="Proteomes" id="UP000274131">
    <property type="component" value="Unassembled WGS sequence"/>
</dbReference>
<evidence type="ECO:0000256" key="4">
    <source>
        <dbReference type="ARBA" id="ARBA00022964"/>
    </source>
</evidence>
<evidence type="ECO:0000256" key="6">
    <source>
        <dbReference type="ARBA" id="ARBA00023004"/>
    </source>
</evidence>
<feature type="domain" description="Fe2OG dioxygenase" evidence="9">
    <location>
        <begin position="123"/>
        <end position="221"/>
    </location>
</feature>
<comment type="catalytic activity">
    <reaction evidence="8">
        <text>L-prolyl-[hypoxia-inducible factor alpha subunit] + 2-oxoglutarate + O2 = trans-4-hydroxy-L-prolyl-[hypoxia-inducible factor alpha subunit] + succinate + CO2</text>
        <dbReference type="Rhea" id="RHEA:48400"/>
        <dbReference type="Rhea" id="RHEA-COMP:12093"/>
        <dbReference type="Rhea" id="RHEA-COMP:12094"/>
        <dbReference type="ChEBI" id="CHEBI:15379"/>
        <dbReference type="ChEBI" id="CHEBI:16526"/>
        <dbReference type="ChEBI" id="CHEBI:16810"/>
        <dbReference type="ChEBI" id="CHEBI:30031"/>
        <dbReference type="ChEBI" id="CHEBI:50342"/>
        <dbReference type="ChEBI" id="CHEBI:61965"/>
        <dbReference type="EC" id="1.14.11.29"/>
    </reaction>
</comment>
<dbReference type="InterPro" id="IPR005123">
    <property type="entry name" value="Oxoglu/Fe-dep_dioxygenase_dom"/>
</dbReference>
<dbReference type="SUPFAM" id="SSF51197">
    <property type="entry name" value="Clavaminate synthase-like"/>
    <property type="match status" value="1"/>
</dbReference>
<dbReference type="PROSITE" id="PS51471">
    <property type="entry name" value="FE2OG_OXY"/>
    <property type="match status" value="1"/>
</dbReference>
<dbReference type="OrthoDB" id="5952526at2759"/>
<keyword evidence="3" id="KW-0847">Vitamin C</keyword>
<dbReference type="WBParaSite" id="EVEC_0000660301-mRNA-1">
    <property type="protein sequence ID" value="EVEC_0000660301-mRNA-1"/>
    <property type="gene ID" value="EVEC_0000660301"/>
</dbReference>
<evidence type="ECO:0000256" key="7">
    <source>
        <dbReference type="ARBA" id="ARBA00039004"/>
    </source>
</evidence>
<dbReference type="GO" id="GO:0031418">
    <property type="term" value="F:L-ascorbic acid binding"/>
    <property type="evidence" value="ECO:0007669"/>
    <property type="project" value="UniProtKB-KW"/>
</dbReference>
<dbReference type="AlphaFoldDB" id="A0A0N4V8C9"/>
<evidence type="ECO:0000256" key="5">
    <source>
        <dbReference type="ARBA" id="ARBA00023002"/>
    </source>
</evidence>